<accession>X0XYL6</accession>
<proteinExistence type="predicted"/>
<organism evidence="1">
    <name type="scientific">marine sediment metagenome</name>
    <dbReference type="NCBI Taxonomy" id="412755"/>
    <lineage>
        <taxon>unclassified sequences</taxon>
        <taxon>metagenomes</taxon>
        <taxon>ecological metagenomes</taxon>
    </lineage>
</organism>
<name>X0XYL6_9ZZZZ</name>
<dbReference type="InterPro" id="IPR007710">
    <property type="entry name" value="Nucleoside_deoxyribTrfase"/>
</dbReference>
<reference evidence="1" key="1">
    <citation type="journal article" date="2014" name="Front. Microbiol.">
        <title>High frequency of phylogenetically diverse reductive dehalogenase-homologous genes in deep subseafloor sedimentary metagenomes.</title>
        <authorList>
            <person name="Kawai M."/>
            <person name="Futagami T."/>
            <person name="Toyoda A."/>
            <person name="Takaki Y."/>
            <person name="Nishi S."/>
            <person name="Hori S."/>
            <person name="Arai W."/>
            <person name="Tsubouchi T."/>
            <person name="Morono Y."/>
            <person name="Uchiyama I."/>
            <person name="Ito T."/>
            <person name="Fujiyama A."/>
            <person name="Inagaki F."/>
            <person name="Takami H."/>
        </authorList>
    </citation>
    <scope>NUCLEOTIDE SEQUENCE</scope>
    <source>
        <strain evidence="1">Expedition CK06-06</strain>
    </source>
</reference>
<dbReference type="AlphaFoldDB" id="X0XYL6"/>
<gene>
    <name evidence="1" type="ORF">S01H1_62607</name>
</gene>
<evidence type="ECO:0008006" key="2">
    <source>
        <dbReference type="Google" id="ProtNLM"/>
    </source>
</evidence>
<dbReference type="Pfam" id="PF05014">
    <property type="entry name" value="Nuc_deoxyrib_tr"/>
    <property type="match status" value="1"/>
</dbReference>
<comment type="caution">
    <text evidence="1">The sequence shown here is derived from an EMBL/GenBank/DDBJ whole genome shotgun (WGS) entry which is preliminary data.</text>
</comment>
<protein>
    <recommendedName>
        <fullName evidence="2">Nucleoside 2-deoxyribosyltransferase</fullName>
    </recommendedName>
</protein>
<dbReference type="Gene3D" id="3.40.50.450">
    <property type="match status" value="1"/>
</dbReference>
<evidence type="ECO:0000313" key="1">
    <source>
        <dbReference type="EMBL" id="GAG41688.1"/>
    </source>
</evidence>
<sequence length="160" mass="18072">MKTIYLAGPFFNEEQTATIVRAEALWDRAVERAGTDHLWGRMELYSPRREFQVGPDSTENERGCCFQANLSYIRAASLVFARIDDFDAGTVWEMGYAYAVGATTVTWTTVEGRGLNLMLAQSARGHLVGWDAVEAFIDTAPDFDWEMVEQWGLNPKHEVI</sequence>
<dbReference type="SUPFAM" id="SSF52309">
    <property type="entry name" value="N-(deoxy)ribosyltransferase-like"/>
    <property type="match status" value="1"/>
</dbReference>
<dbReference type="EMBL" id="BARS01041134">
    <property type="protein sequence ID" value="GAG41688.1"/>
    <property type="molecule type" value="Genomic_DNA"/>
</dbReference>